<dbReference type="EMBL" id="BPLQ01012459">
    <property type="protein sequence ID" value="GIY65657.1"/>
    <property type="molecule type" value="Genomic_DNA"/>
</dbReference>
<comment type="caution">
    <text evidence="5">The sequence shown here is derived from an EMBL/GenBank/DDBJ whole genome shotgun (WGS) entry which is preliminary data.</text>
</comment>
<keyword evidence="1" id="KW-0732">Signal</keyword>
<dbReference type="Pfam" id="PF13927">
    <property type="entry name" value="Ig_3"/>
    <property type="match status" value="1"/>
</dbReference>
<name>A0AAV4V620_9ARAC</name>
<dbReference type="GO" id="GO:0030424">
    <property type="term" value="C:axon"/>
    <property type="evidence" value="ECO:0007669"/>
    <property type="project" value="TreeGrafter"/>
</dbReference>
<dbReference type="SMART" id="SM00409">
    <property type="entry name" value="IG"/>
    <property type="match status" value="2"/>
</dbReference>
<evidence type="ECO:0000256" key="2">
    <source>
        <dbReference type="ARBA" id="ARBA00023157"/>
    </source>
</evidence>
<protein>
    <submittedName>
        <fullName evidence="5">Down syndrome cell adhesion molecule</fullName>
    </submittedName>
</protein>
<dbReference type="PROSITE" id="PS50835">
    <property type="entry name" value="IG_LIKE"/>
    <property type="match status" value="2"/>
</dbReference>
<dbReference type="PANTHER" id="PTHR45080:SF8">
    <property type="entry name" value="IG-LIKE DOMAIN-CONTAINING PROTEIN"/>
    <property type="match status" value="1"/>
</dbReference>
<dbReference type="InterPro" id="IPR013783">
    <property type="entry name" value="Ig-like_fold"/>
</dbReference>
<keyword evidence="3" id="KW-0393">Immunoglobulin domain</keyword>
<dbReference type="GO" id="GO:0007156">
    <property type="term" value="P:homophilic cell adhesion via plasma membrane adhesion molecules"/>
    <property type="evidence" value="ECO:0007669"/>
    <property type="project" value="TreeGrafter"/>
</dbReference>
<proteinExistence type="predicted"/>
<dbReference type="GO" id="GO:0050808">
    <property type="term" value="P:synapse organization"/>
    <property type="evidence" value="ECO:0007669"/>
    <property type="project" value="TreeGrafter"/>
</dbReference>
<gene>
    <name evidence="5" type="primary">Dscam_13</name>
    <name evidence="5" type="ORF">CDAR_551701</name>
</gene>
<evidence type="ECO:0000259" key="4">
    <source>
        <dbReference type="PROSITE" id="PS50835"/>
    </source>
</evidence>
<feature type="domain" description="Ig-like" evidence="4">
    <location>
        <begin position="114"/>
        <end position="205"/>
    </location>
</feature>
<accession>A0AAV4V620</accession>
<evidence type="ECO:0000313" key="6">
    <source>
        <dbReference type="Proteomes" id="UP001054837"/>
    </source>
</evidence>
<dbReference type="InterPro" id="IPR036179">
    <property type="entry name" value="Ig-like_dom_sf"/>
</dbReference>
<dbReference type="Proteomes" id="UP001054837">
    <property type="component" value="Unassembled WGS sequence"/>
</dbReference>
<dbReference type="Gene3D" id="2.60.40.10">
    <property type="entry name" value="Immunoglobulins"/>
    <property type="match status" value="2"/>
</dbReference>
<dbReference type="GO" id="GO:0043025">
    <property type="term" value="C:neuronal cell body"/>
    <property type="evidence" value="ECO:0007669"/>
    <property type="project" value="TreeGrafter"/>
</dbReference>
<dbReference type="GO" id="GO:0008046">
    <property type="term" value="F:axon guidance receptor activity"/>
    <property type="evidence" value="ECO:0007669"/>
    <property type="project" value="TreeGrafter"/>
</dbReference>
<keyword evidence="2" id="KW-1015">Disulfide bond</keyword>
<dbReference type="SMART" id="SM00408">
    <property type="entry name" value="IGc2"/>
    <property type="match status" value="1"/>
</dbReference>
<dbReference type="PANTHER" id="PTHR45080">
    <property type="entry name" value="CONTACTIN 5"/>
    <property type="match status" value="1"/>
</dbReference>
<dbReference type="InterPro" id="IPR050958">
    <property type="entry name" value="Cell_Adh-Cytoskel_Orgn"/>
</dbReference>
<evidence type="ECO:0000313" key="5">
    <source>
        <dbReference type="EMBL" id="GIY65657.1"/>
    </source>
</evidence>
<dbReference type="InterPro" id="IPR003598">
    <property type="entry name" value="Ig_sub2"/>
</dbReference>
<organism evidence="5 6">
    <name type="scientific">Caerostris darwini</name>
    <dbReference type="NCBI Taxonomy" id="1538125"/>
    <lineage>
        <taxon>Eukaryota</taxon>
        <taxon>Metazoa</taxon>
        <taxon>Ecdysozoa</taxon>
        <taxon>Arthropoda</taxon>
        <taxon>Chelicerata</taxon>
        <taxon>Arachnida</taxon>
        <taxon>Araneae</taxon>
        <taxon>Araneomorphae</taxon>
        <taxon>Entelegynae</taxon>
        <taxon>Araneoidea</taxon>
        <taxon>Araneidae</taxon>
        <taxon>Caerostris</taxon>
    </lineage>
</organism>
<dbReference type="InterPro" id="IPR007110">
    <property type="entry name" value="Ig-like_dom"/>
</dbReference>
<feature type="domain" description="Ig-like" evidence="4">
    <location>
        <begin position="1"/>
        <end position="97"/>
    </location>
</feature>
<dbReference type="InterPro" id="IPR003599">
    <property type="entry name" value="Ig_sub"/>
</dbReference>
<dbReference type="GO" id="GO:0005886">
    <property type="term" value="C:plasma membrane"/>
    <property type="evidence" value="ECO:0007669"/>
    <property type="project" value="TreeGrafter"/>
</dbReference>
<evidence type="ECO:0000256" key="1">
    <source>
        <dbReference type="ARBA" id="ARBA00022729"/>
    </source>
</evidence>
<sequence length="332" mass="36968">MLVVQQKYAVDVYDEFVVKGNTAVLKCHVPGLVQDYVTVTSWVRDGSFVIRPTALAGDRFSIFLTGELHIRRVDHSDGMQQYRCETRHRLTGETVLSTTAGRLLITDTYRDTPPHITDSKRLLRIPEGETLEVPCASQGIPLPTYEWFRKESRDRLTPLQIGNRLLQLDGTLVVRETRVEDSGHYICKVHNTVGSDSAETEILVTVSQTHPSRSYTIPHPNSYLIDVAAVHKAKHPIPYLANTSNNINQILNNRSATLALRGDSSISSPTPPRTCKPAQLPPPHQQILGCILNTQRANIRPTPSTVSLSKSQKTPSCKTERLVNKPTALLLT</sequence>
<evidence type="ECO:0000256" key="3">
    <source>
        <dbReference type="ARBA" id="ARBA00023319"/>
    </source>
</evidence>
<reference evidence="5 6" key="1">
    <citation type="submission" date="2021-06" db="EMBL/GenBank/DDBJ databases">
        <title>Caerostris darwini draft genome.</title>
        <authorList>
            <person name="Kono N."/>
            <person name="Arakawa K."/>
        </authorList>
    </citation>
    <scope>NUCLEOTIDE SEQUENCE [LARGE SCALE GENOMIC DNA]</scope>
</reference>
<dbReference type="SUPFAM" id="SSF48726">
    <property type="entry name" value="Immunoglobulin"/>
    <property type="match status" value="2"/>
</dbReference>
<dbReference type="AlphaFoldDB" id="A0AAV4V620"/>
<keyword evidence="6" id="KW-1185">Reference proteome</keyword>
<dbReference type="FunFam" id="2.60.40.10:FF:000324">
    <property type="entry name" value="Down syndrome cell adhesion molecule, isoform D"/>
    <property type="match status" value="1"/>
</dbReference>